<dbReference type="GeneID" id="32878208"/>
<proteinExistence type="predicted"/>
<organism evidence="1">
    <name type="scientific">Ranid herpesvirus 3</name>
    <dbReference type="NCBI Taxonomy" id="1987509"/>
    <lineage>
        <taxon>Viruses</taxon>
        <taxon>Duplodnaviria</taxon>
        <taxon>Heunggongvirae</taxon>
        <taxon>Peploviricota</taxon>
        <taxon>Herviviricetes</taxon>
        <taxon>Herpesvirales</taxon>
        <taxon>Alloherpesviridae</taxon>
        <taxon>Batravirus</taxon>
        <taxon>Batravirus ranidallo3</taxon>
    </lineage>
</organism>
<dbReference type="KEGG" id="vg:32878208"/>
<dbReference type="Proteomes" id="UP000203507">
    <property type="component" value="Segment"/>
</dbReference>
<dbReference type="RefSeq" id="YP_009362383.1">
    <property type="nucleotide sequence ID" value="NC_034618.1"/>
</dbReference>
<reference evidence="1" key="1">
    <citation type="journal article" date="2017" name="Vet. Pathol.">
        <title>Ranid Herpesvirus 3 and Proliferative Dermatitis in Free-Ranging Wild Common Frogs (Rana Temporaria).</title>
        <authorList>
            <person name="Origgi F.C."/>
            <person name="Schmidt B.R."/>
            <person name="Lohmann P."/>
            <person name="Otten P."/>
            <person name="Akdesir E."/>
            <person name="Gaschen V."/>
            <person name="Aguilar-Bultet L."/>
            <person name="Wahli T."/>
            <person name="Sattler U."/>
            <person name="Stoffel M.H."/>
        </authorList>
    </citation>
    <scope>NUCLEOTIDE SEQUENCE [LARGE SCALE GENOMIC DNA]</scope>
    <source>
        <strain evidence="1">FO1_2015</strain>
    </source>
</reference>
<dbReference type="EMBL" id="KX832224">
    <property type="protein sequence ID" value="ARR28874.1"/>
    <property type="molecule type" value="Genomic_DNA"/>
</dbReference>
<evidence type="ECO:0000313" key="2">
    <source>
        <dbReference type="Proteomes" id="UP000203507"/>
    </source>
</evidence>
<evidence type="ECO:0000313" key="1">
    <source>
        <dbReference type="EMBL" id="ARR28874.1"/>
    </source>
</evidence>
<keyword evidence="2" id="KW-1185">Reference proteome</keyword>
<name>A0A1X9T596_9VIRU</name>
<accession>A0A1X9T596</accession>
<protein>
    <submittedName>
        <fullName evidence="1">Alpha-alpha superhelix protein</fullName>
    </submittedName>
</protein>
<sequence>MFKRSAAIIILLMSEAERIPYSSTTKTGLFSAGGPQPEVAVFTMCRHIQHLLERVVQSCGSTYRAEVSSAFRSSNFKIDKRFNNSACLFL</sequence>